<keyword evidence="1" id="KW-0175">Coiled coil</keyword>
<organism evidence="2 3">
    <name type="scientific">Alcaligenes ammonioxydans</name>
    <dbReference type="NCBI Taxonomy" id="2582914"/>
    <lineage>
        <taxon>Bacteria</taxon>
        <taxon>Pseudomonadati</taxon>
        <taxon>Pseudomonadota</taxon>
        <taxon>Betaproteobacteria</taxon>
        <taxon>Burkholderiales</taxon>
        <taxon>Alcaligenaceae</taxon>
        <taxon>Alcaligenes</taxon>
    </lineage>
</organism>
<dbReference type="EMBL" id="CP049362">
    <property type="protein sequence ID" value="QXX78470.1"/>
    <property type="molecule type" value="Genomic_DNA"/>
</dbReference>
<name>A0ABX8SSY6_9BURK</name>
<proteinExistence type="predicted"/>
<dbReference type="PANTHER" id="PTHR32114">
    <property type="entry name" value="ABC TRANSPORTER ABCH.3"/>
    <property type="match status" value="1"/>
</dbReference>
<dbReference type="Proteomes" id="UP000826050">
    <property type="component" value="Chromosome"/>
</dbReference>
<reference evidence="2 3" key="1">
    <citation type="submission" date="2020-02" db="EMBL/GenBank/DDBJ databases">
        <title>Partial ammonium oxidation to N2 by heterotrophic bacteria.</title>
        <authorList>
            <person name="Wu M."/>
        </authorList>
    </citation>
    <scope>NUCLEOTIDE SEQUENCE [LARGE SCALE GENOMIC DNA]</scope>
    <source>
        <strain evidence="2 3">HO-1</strain>
    </source>
</reference>
<feature type="coiled-coil region" evidence="1">
    <location>
        <begin position="263"/>
        <end position="290"/>
    </location>
</feature>
<accession>A0ABX8SSY6</accession>
<protein>
    <submittedName>
        <fullName evidence="2">AAA family ATPase</fullName>
    </submittedName>
</protein>
<sequence>MKISKIDVQGLLGAQQVTLSLTSPVVLVAGDNAAGKSSVREAVRAAFLGMPERVLKKKDLGQLVHEGMAAGAITVEFDSGTAQFTAPGGDQEVQHDFKQRQWEQISAALPYCMDPALFAASASDDRRKLLFGITGASSSREEVQALLQQRNLDQDVINAVMPMLRSGFPAAAKFAEERCRDAKASWKVTTGETYGHVKAQAWQAQLPADVDLIGLQDLESKRSAVSGKIDSTRTRLGAAEQKLKAWLAYQESRQNDQAIFDRLPSLEKKLAFDEAELEKWKAELERLSGKDGARNRKGLVHELALALFDALEFIDANGGQFEGKDKADALLYTYQSEHGALLASEPTEPEDQQKLPQAIKAHGLMVTSVAADKRAIEVAKAAGSRLESLATVEQGSEREVEAVQAELAGLQQEFAAINDQLKALTAAKDAREGAERKTQQAQSHHQLAQQWQAAIDALSPDGIPAEILAKAIGPVNEQLQQVSETFDWPCVYIDEDMMVSAGGRAYVLLSESERWRTNTILALVLANLSGARFVTLDQVDVLSLSGRSELIDGMDHLAEASYLDTALLFGTFKKLPNFAQFPQCSGHWLENGQVIAEAEALRALA</sequence>
<gene>
    <name evidence="2" type="ORF">FE795_05190</name>
</gene>
<evidence type="ECO:0000313" key="3">
    <source>
        <dbReference type="Proteomes" id="UP000826050"/>
    </source>
</evidence>
<evidence type="ECO:0000313" key="2">
    <source>
        <dbReference type="EMBL" id="QXX78470.1"/>
    </source>
</evidence>
<keyword evidence="3" id="KW-1185">Reference proteome</keyword>
<dbReference type="PANTHER" id="PTHR32114:SF2">
    <property type="entry name" value="ABC TRANSPORTER ABCH.3"/>
    <property type="match status" value="1"/>
</dbReference>
<evidence type="ECO:0000256" key="1">
    <source>
        <dbReference type="SAM" id="Coils"/>
    </source>
</evidence>
<feature type="coiled-coil region" evidence="1">
    <location>
        <begin position="393"/>
        <end position="437"/>
    </location>
</feature>
<dbReference type="RefSeq" id="WP_219235832.1">
    <property type="nucleotide sequence ID" value="NZ_CP049362.1"/>
</dbReference>